<organism evidence="1 2">
    <name type="scientific">Vibrio vulnificus</name>
    <dbReference type="NCBI Taxonomy" id="672"/>
    <lineage>
        <taxon>Bacteria</taxon>
        <taxon>Pseudomonadati</taxon>
        <taxon>Pseudomonadota</taxon>
        <taxon>Gammaproteobacteria</taxon>
        <taxon>Vibrionales</taxon>
        <taxon>Vibrionaceae</taxon>
        <taxon>Vibrio</taxon>
    </lineage>
</organism>
<dbReference type="Proteomes" id="UP000664056">
    <property type="component" value="Unassembled WGS sequence"/>
</dbReference>
<feature type="non-terminal residue" evidence="1">
    <location>
        <position position="1"/>
    </location>
</feature>
<feature type="non-terminal residue" evidence="1">
    <location>
        <position position="104"/>
    </location>
</feature>
<evidence type="ECO:0000313" key="2">
    <source>
        <dbReference type="Proteomes" id="UP000664056"/>
    </source>
</evidence>
<protein>
    <submittedName>
        <fullName evidence="1">Uncharacterized protein</fullName>
    </submittedName>
</protein>
<dbReference type="RefSeq" id="WP_206623280.1">
    <property type="nucleotide sequence ID" value="NZ_JAFKOQ010000130.1"/>
</dbReference>
<sequence length="104" mass="11439">RNNMTGIVVMNPSRVSVGADIDELDQRYLPIEGTSKNSEKLGGKSPAFYYSPENEPYAAQIYEGNNPSNVEYPTGERLVAWGGDGLNNKTRLYLTSSYGHFGSD</sequence>
<reference evidence="1" key="1">
    <citation type="submission" date="2021-03" db="EMBL/GenBank/DDBJ databases">
        <title>Study of the foodborne Vibrio vulnificus isolates from China.</title>
        <authorList>
            <person name="Zheng Z."/>
            <person name="Ye L."/>
        </authorList>
    </citation>
    <scope>NUCLEOTIDE SEQUENCE</scope>
    <source>
        <strain evidence="1">Vv1582</strain>
    </source>
</reference>
<dbReference type="EMBL" id="JAFKOQ010000130">
    <property type="protein sequence ID" value="MBN8124733.1"/>
    <property type="molecule type" value="Genomic_DNA"/>
</dbReference>
<dbReference type="AlphaFoldDB" id="A0AAW4HJU8"/>
<proteinExistence type="predicted"/>
<name>A0AAW4HJU8_VIBVL</name>
<comment type="caution">
    <text evidence="1">The sequence shown here is derived from an EMBL/GenBank/DDBJ whole genome shotgun (WGS) entry which is preliminary data.</text>
</comment>
<gene>
    <name evidence="1" type="ORF">J0J18_23855</name>
</gene>
<accession>A0AAW4HJU8</accession>
<evidence type="ECO:0000313" key="1">
    <source>
        <dbReference type="EMBL" id="MBN8124733.1"/>
    </source>
</evidence>